<dbReference type="Gene3D" id="1.10.3300.10">
    <property type="entry name" value="Jann2411-like domain"/>
    <property type="match status" value="1"/>
</dbReference>
<sequence length="181" mass="19930">MPFARAAAPGELRRLEDFCNSARFLYDEDAFATPGGATAWLREHALGRVEPDEAELARLAEAREAIRDVLGGTATAAAAAVLDRLAERTLTGPRWTRHGEPVLRPRHTDGSDAVLASLLRILFTAGVTGTLARLKVCRNPDCRWVFHDRSPAANSVWCSMDICGARHKMRAYRARRTGDHP</sequence>
<gene>
    <name evidence="2" type="ORF">B0I33_107107</name>
</gene>
<dbReference type="InterPro" id="IPR010852">
    <property type="entry name" value="ABATE"/>
</dbReference>
<dbReference type="Proteomes" id="UP000238362">
    <property type="component" value="Unassembled WGS sequence"/>
</dbReference>
<proteinExistence type="predicted"/>
<evidence type="ECO:0000259" key="1">
    <source>
        <dbReference type="Pfam" id="PF11706"/>
    </source>
</evidence>
<organism evidence="2 3">
    <name type="scientific">Prauserella shujinwangii</name>
    <dbReference type="NCBI Taxonomy" id="1453103"/>
    <lineage>
        <taxon>Bacteria</taxon>
        <taxon>Bacillati</taxon>
        <taxon>Actinomycetota</taxon>
        <taxon>Actinomycetes</taxon>
        <taxon>Pseudonocardiales</taxon>
        <taxon>Pseudonocardiaceae</taxon>
        <taxon>Prauserella</taxon>
    </lineage>
</organism>
<accession>A0A2T0LS86</accession>
<dbReference type="AlphaFoldDB" id="A0A2T0LS86"/>
<evidence type="ECO:0000313" key="3">
    <source>
        <dbReference type="Proteomes" id="UP000238362"/>
    </source>
</evidence>
<dbReference type="SUPFAM" id="SSF160904">
    <property type="entry name" value="Jann2411-like"/>
    <property type="match status" value="1"/>
</dbReference>
<name>A0A2T0LS86_9PSEU</name>
<protein>
    <submittedName>
        <fullName evidence="2">Putative RNA-binding Zn ribbon-like protein</fullName>
    </submittedName>
</protein>
<dbReference type="Pfam" id="PF11706">
    <property type="entry name" value="zf-CGNR"/>
    <property type="match status" value="1"/>
</dbReference>
<dbReference type="PANTHER" id="PTHR35525">
    <property type="entry name" value="BLL6575 PROTEIN"/>
    <property type="match status" value="1"/>
</dbReference>
<dbReference type="OrthoDB" id="3211108at2"/>
<dbReference type="InterPro" id="IPR023286">
    <property type="entry name" value="ABATE_dom_sf"/>
</dbReference>
<dbReference type="InterPro" id="IPR021005">
    <property type="entry name" value="Znf_CGNR"/>
</dbReference>
<dbReference type="Pfam" id="PF07336">
    <property type="entry name" value="ABATE"/>
    <property type="match status" value="1"/>
</dbReference>
<keyword evidence="3" id="KW-1185">Reference proteome</keyword>
<dbReference type="RefSeq" id="WP_106180168.1">
    <property type="nucleotide sequence ID" value="NZ_PVNH01000007.1"/>
</dbReference>
<dbReference type="EMBL" id="PVNH01000007">
    <property type="protein sequence ID" value="PRX46530.1"/>
    <property type="molecule type" value="Genomic_DNA"/>
</dbReference>
<evidence type="ECO:0000313" key="2">
    <source>
        <dbReference type="EMBL" id="PRX46530.1"/>
    </source>
</evidence>
<reference evidence="2 3" key="1">
    <citation type="submission" date="2018-03" db="EMBL/GenBank/DDBJ databases">
        <title>Genomic Encyclopedia of Type Strains, Phase III (KMG-III): the genomes of soil and plant-associated and newly described type strains.</title>
        <authorList>
            <person name="Whitman W."/>
        </authorList>
    </citation>
    <scope>NUCLEOTIDE SEQUENCE [LARGE SCALE GENOMIC DNA]</scope>
    <source>
        <strain evidence="2 3">CGMCC 4.7125</strain>
    </source>
</reference>
<comment type="caution">
    <text evidence="2">The sequence shown here is derived from an EMBL/GenBank/DDBJ whole genome shotgun (WGS) entry which is preliminary data.</text>
</comment>
<feature type="domain" description="Zinc finger CGNR" evidence="1">
    <location>
        <begin position="133"/>
        <end position="176"/>
    </location>
</feature>
<dbReference type="PANTHER" id="PTHR35525:SF3">
    <property type="entry name" value="BLL6575 PROTEIN"/>
    <property type="match status" value="1"/>
</dbReference>